<evidence type="ECO:0000256" key="9">
    <source>
        <dbReference type="SAM" id="MobiDB-lite"/>
    </source>
</evidence>
<feature type="transmembrane region" description="Helical" evidence="10">
    <location>
        <begin position="1341"/>
        <end position="1359"/>
    </location>
</feature>
<evidence type="ECO:0000256" key="1">
    <source>
        <dbReference type="ARBA" id="ARBA00004141"/>
    </source>
</evidence>
<comment type="caution">
    <text evidence="13">The sequence shown here is derived from an EMBL/GenBank/DDBJ whole genome shotgun (WGS) entry which is preliminary data.</text>
</comment>
<evidence type="ECO:0000256" key="2">
    <source>
        <dbReference type="ARBA" id="ARBA00022448"/>
    </source>
</evidence>
<dbReference type="GO" id="GO:0016020">
    <property type="term" value="C:membrane"/>
    <property type="evidence" value="ECO:0007669"/>
    <property type="project" value="UniProtKB-SubCell"/>
</dbReference>
<dbReference type="InterPro" id="IPR003593">
    <property type="entry name" value="AAA+_ATPase"/>
</dbReference>
<reference evidence="13" key="2">
    <citation type="journal article" date="2023" name="Proc. Natl. Acad. Sci. U.S.A.">
        <title>A global phylogenomic analysis of the shiitake genus Lentinula.</title>
        <authorList>
            <person name="Sierra-Patev S."/>
            <person name="Min B."/>
            <person name="Naranjo-Ortiz M."/>
            <person name="Looney B."/>
            <person name="Konkel Z."/>
            <person name="Slot J.C."/>
            <person name="Sakamoto Y."/>
            <person name="Steenwyk J.L."/>
            <person name="Rokas A."/>
            <person name="Carro J."/>
            <person name="Camarero S."/>
            <person name="Ferreira P."/>
            <person name="Molpeceres G."/>
            <person name="Ruiz-Duenas F.J."/>
            <person name="Serrano A."/>
            <person name="Henrissat B."/>
            <person name="Drula E."/>
            <person name="Hughes K.W."/>
            <person name="Mata J.L."/>
            <person name="Ishikawa N.K."/>
            <person name="Vargas-Isla R."/>
            <person name="Ushijima S."/>
            <person name="Smith C.A."/>
            <person name="Donoghue J."/>
            <person name="Ahrendt S."/>
            <person name="Andreopoulos W."/>
            <person name="He G."/>
            <person name="LaButti K."/>
            <person name="Lipzen A."/>
            <person name="Ng V."/>
            <person name="Riley R."/>
            <person name="Sandor L."/>
            <person name="Barry K."/>
            <person name="Martinez A.T."/>
            <person name="Xiao Y."/>
            <person name="Gibbons J.G."/>
            <person name="Terashima K."/>
            <person name="Grigoriev I.V."/>
            <person name="Hibbett D."/>
        </authorList>
    </citation>
    <scope>NUCLEOTIDE SEQUENCE</scope>
    <source>
        <strain evidence="13">Sp2 HRB7682 ss15</strain>
    </source>
</reference>
<dbReference type="CDD" id="cd18604">
    <property type="entry name" value="ABC_6TM_VMR1_D2_like"/>
    <property type="match status" value="1"/>
</dbReference>
<dbReference type="SMART" id="SM00382">
    <property type="entry name" value="AAA"/>
    <property type="match status" value="2"/>
</dbReference>
<evidence type="ECO:0000256" key="8">
    <source>
        <dbReference type="ARBA" id="ARBA00023136"/>
    </source>
</evidence>
<keyword evidence="7 10" id="KW-1133">Transmembrane helix</keyword>
<feature type="region of interest" description="Disordered" evidence="9">
    <location>
        <begin position="402"/>
        <end position="485"/>
    </location>
</feature>
<dbReference type="InterPro" id="IPR003439">
    <property type="entry name" value="ABC_transporter-like_ATP-bd"/>
</dbReference>
<dbReference type="FunFam" id="3.40.50.300:FF:000838">
    <property type="entry name" value="ABC multidrug transporter (Eurofung)"/>
    <property type="match status" value="1"/>
</dbReference>
<evidence type="ECO:0000256" key="10">
    <source>
        <dbReference type="SAM" id="Phobius"/>
    </source>
</evidence>
<gene>
    <name evidence="13" type="ORF">C8J55DRAFT_465956</name>
</gene>
<dbReference type="CDD" id="cd03244">
    <property type="entry name" value="ABCC_MRP_domain2"/>
    <property type="match status" value="1"/>
</dbReference>
<feature type="domain" description="ABC transmembrane type-1" evidence="12">
    <location>
        <begin position="1113"/>
        <end position="1398"/>
    </location>
</feature>
<keyword evidence="3 10" id="KW-0812">Transmembrane</keyword>
<dbReference type="PROSITE" id="PS50929">
    <property type="entry name" value="ABC_TM1F"/>
    <property type="match status" value="2"/>
</dbReference>
<dbReference type="InterPro" id="IPR050173">
    <property type="entry name" value="ABC_transporter_C-like"/>
</dbReference>
<dbReference type="Pfam" id="PF00664">
    <property type="entry name" value="ABC_membrane"/>
    <property type="match status" value="2"/>
</dbReference>
<sequence length="1681" mass="185627">MYILQQSVKLATKVRFFPHSTTDSTMGSQQMSFMYSQGESLRMVKEEAALSTFLIPTCVAIASAALLLLHISVSQTKSARPDASSRDSPSLRRQITTLGGSTIFAFYFVRLLACVALVVIGAIELVRSRSSVDTALVCIFLYTTILSLSSLIASYRWSRNSIRHLNTVLCATFATYAYRDVYPLGTFKVVPQDGSDGSFTWVKIGLLFLAGVLVPLCVPRKYVPVDPKHPKTPNPEQTCSILSRLTFAFMDSVILKAYYSPSLPYEDLPSLADYDHAEYLKKRSFRHLDPTIVTKRRNAFFSLVRVFTWEFSVLSVLVLLQSVLDFATPVGVKNLLGYIETNGVNAAFRPWVWIAWLFFGPLLQTMASESYLYITTRQVVHAEAILTEVILEHALRIRVKAETDDEDDQKASEAISSNYPSASASPSQSESDSSTPPDSGDEEDQKTLQSDTHSRAATNATEATDATDTTLRPGSSSSSKVVKSKEPSKVSALALTTDSSKTPKSQKINSEKAKNILGKLSNLVTTDMQNITDGKEALRLIIQVPIQVALCVWFLERVLGWSAFVGLATIIILFPIPGYFTKLMQSRQKIKMKKTDARIGIVTETLSVLRMVKFFGWESLMGDRIKDAREEELVYVKKLRLLELASGLSNHVIPLIVMLVTYATYTVVMKQELSASKVFSSMVVFEKFSMLMWRVMHYVNQSVNAKVSLDRVTEFLYETELLDTFQTHPHTSGSATSDELIPVTAPPPFPTQEIGFRNVAFSWSNDHSGNSDEYQSGLSTPTSTRSEPFEPSISSSVTPTSQSPRSIKRQFTLKIPDEVIFQRNAINLIVGSTGSGKTSMLMALLGEMHLIPQNSGLHQSWFNLPRGRGVAYAAQESWVQNATIKENIIFDSPFEATRYRQVLYQCALEKDLELFQAGDETEVGEKGLTLSGGQKARVTLARAIYSSAEVLLLDDVLAALDVHTSKWIVEKCFKGDLVKDRTILLVTHNTSLTHPIAGYVVSLKDGQVAKQGTVAEVLGVSEVEQVDGPSVENVENVETIETIEQIEDEIAGSHGGSNGEGDGTKSKKSPPVEGQGKLIVAEEIQIGNVGWPAVRLLIKGLGGQHVILFVASVFASFLLSESAEIFQTWFLGIWASQYERKDASEVDVVFYLVGYSLILLFVVVTFAVGFIIYLYGVLRASRSIHKQLMQSVLGSTLRWLDTTPTSRVITRATQDMRDVDGPLPNQISNLLRLTIMMIGQFCSVIYFSPAFLVPGILVSVAGALCGSIYIKAQLPIKRIQSNAKAPVLAHFGTVMAGLVSVRAYGVQERFIKESLTRINYYSRPSRVFWNLNRWIDVRLDLLGNVFSASLAAYLVYISHGQAATIGFSLNMAVMFSSSILYYIRIMNMFQVRANSLERINAYIEIEQEPKPTKEGVPPAYWPSSGDLRVENLSARYSPDGPQVLQGINFHIKSGERIGVVGRTGSGKSSLMLSLLRCIYTDGEVYLDGISTSTINLDDLRTKITIIPQMPELLSGTVRRNLDPFDQYDDAALYDALRSAGLYSIQSEDEDARVGLDTAVASGGGNLSVGQRQIIALARAMVRESKLLILDEATSAIDYKTDAVIQSSLRHELKGDVTLITVAHRLQTIMDADKIMVLDAGRIVEYDSPEELLKNESGHLRALVDESADKEHLYQMAGGAAT</sequence>
<reference evidence="13" key="1">
    <citation type="submission" date="2022-08" db="EMBL/GenBank/DDBJ databases">
        <authorList>
            <consortium name="DOE Joint Genome Institute"/>
            <person name="Min B."/>
            <person name="Riley R."/>
            <person name="Sierra-Patev S."/>
            <person name="Naranjo-Ortiz M."/>
            <person name="Looney B."/>
            <person name="Konkel Z."/>
            <person name="Slot J.C."/>
            <person name="Sakamoto Y."/>
            <person name="Steenwyk J.L."/>
            <person name="Rokas A."/>
            <person name="Carro J."/>
            <person name="Camarero S."/>
            <person name="Ferreira P."/>
            <person name="Molpeceres G."/>
            <person name="Ruiz-Duenas F.J."/>
            <person name="Serrano A."/>
            <person name="Henrissat B."/>
            <person name="Drula E."/>
            <person name="Hughes K.W."/>
            <person name="Mata J.L."/>
            <person name="Ishikawa N.K."/>
            <person name="Vargas-Isla R."/>
            <person name="Ushijima S."/>
            <person name="Smith C.A."/>
            <person name="Ahrendt S."/>
            <person name="Andreopoulos W."/>
            <person name="He G."/>
            <person name="Labutti K."/>
            <person name="Lipzen A."/>
            <person name="Ng V."/>
            <person name="Sandor L."/>
            <person name="Barry K."/>
            <person name="Martinez A.T."/>
            <person name="Xiao Y."/>
            <person name="Gibbons J.G."/>
            <person name="Terashima K."/>
            <person name="Hibbett D.S."/>
            <person name="Grigoriev I.V."/>
        </authorList>
    </citation>
    <scope>NUCLEOTIDE SEQUENCE</scope>
    <source>
        <strain evidence="13">Sp2 HRB7682 ss15</strain>
    </source>
</reference>
<keyword evidence="8 10" id="KW-0472">Membrane</keyword>
<evidence type="ECO:0000313" key="14">
    <source>
        <dbReference type="Proteomes" id="UP001150238"/>
    </source>
</evidence>
<feature type="transmembrane region" description="Helical" evidence="10">
    <location>
        <begin position="134"/>
        <end position="155"/>
    </location>
</feature>
<feature type="compositionally biased region" description="Low complexity" evidence="9">
    <location>
        <begin position="414"/>
        <end position="438"/>
    </location>
</feature>
<feature type="transmembrane region" description="Helical" evidence="10">
    <location>
        <begin position="303"/>
        <end position="324"/>
    </location>
</feature>
<feature type="transmembrane region" description="Helical" evidence="10">
    <location>
        <begin position="1253"/>
        <end position="1270"/>
    </location>
</feature>
<feature type="transmembrane region" description="Helical" evidence="10">
    <location>
        <begin position="95"/>
        <end position="122"/>
    </location>
</feature>
<dbReference type="PROSITE" id="PS50893">
    <property type="entry name" value="ABC_TRANSPORTER_2"/>
    <property type="match status" value="2"/>
</dbReference>
<evidence type="ECO:0000259" key="11">
    <source>
        <dbReference type="PROSITE" id="PS50893"/>
    </source>
</evidence>
<keyword evidence="4" id="KW-0677">Repeat</keyword>
<evidence type="ECO:0000256" key="7">
    <source>
        <dbReference type="ARBA" id="ARBA00022989"/>
    </source>
</evidence>
<dbReference type="FunFam" id="1.20.1560.10:FF:000013">
    <property type="entry name" value="ABC transporter C family member 2"/>
    <property type="match status" value="1"/>
</dbReference>
<protein>
    <recommendedName>
        <fullName evidence="15">P-loop containing nucleoside triphosphate hydrolase protein</fullName>
    </recommendedName>
</protein>
<dbReference type="EMBL" id="JANVFS010000002">
    <property type="protein sequence ID" value="KAJ4494838.1"/>
    <property type="molecule type" value="Genomic_DNA"/>
</dbReference>
<dbReference type="SUPFAM" id="SSF90123">
    <property type="entry name" value="ABC transporter transmembrane region"/>
    <property type="match status" value="2"/>
</dbReference>
<feature type="transmembrane region" description="Helical" evidence="10">
    <location>
        <begin position="198"/>
        <end position="218"/>
    </location>
</feature>
<dbReference type="PANTHER" id="PTHR24223">
    <property type="entry name" value="ATP-BINDING CASSETTE SUB-FAMILY C"/>
    <property type="match status" value="1"/>
</dbReference>
<dbReference type="Gene3D" id="3.40.50.300">
    <property type="entry name" value="P-loop containing nucleotide triphosphate hydrolases"/>
    <property type="match status" value="2"/>
</dbReference>
<feature type="transmembrane region" description="Helical" evidence="10">
    <location>
        <begin position="561"/>
        <end position="580"/>
    </location>
</feature>
<feature type="transmembrane region" description="Helical" evidence="10">
    <location>
        <begin position="344"/>
        <end position="363"/>
    </location>
</feature>
<feature type="domain" description="ABC transporter" evidence="11">
    <location>
        <begin position="798"/>
        <end position="1030"/>
    </location>
</feature>
<keyword evidence="6" id="KW-0067">ATP-binding</keyword>
<dbReference type="SUPFAM" id="SSF52540">
    <property type="entry name" value="P-loop containing nucleoside triphosphate hydrolases"/>
    <property type="match status" value="2"/>
</dbReference>
<dbReference type="Gene3D" id="1.20.1560.10">
    <property type="entry name" value="ABC transporter type 1, transmembrane domain"/>
    <property type="match status" value="3"/>
</dbReference>
<dbReference type="CDD" id="cd18596">
    <property type="entry name" value="ABC_6TM_VMR1_D1_like"/>
    <property type="match status" value="1"/>
</dbReference>
<evidence type="ECO:0000256" key="3">
    <source>
        <dbReference type="ARBA" id="ARBA00022692"/>
    </source>
</evidence>
<dbReference type="GO" id="GO:0005524">
    <property type="term" value="F:ATP binding"/>
    <property type="evidence" value="ECO:0007669"/>
    <property type="project" value="UniProtKB-KW"/>
</dbReference>
<evidence type="ECO:0008006" key="15">
    <source>
        <dbReference type="Google" id="ProtNLM"/>
    </source>
</evidence>
<dbReference type="InterPro" id="IPR011527">
    <property type="entry name" value="ABC1_TM_dom"/>
</dbReference>
<name>A0A9W9B1Z3_9AGAR</name>
<evidence type="ECO:0000259" key="12">
    <source>
        <dbReference type="PROSITE" id="PS50929"/>
    </source>
</evidence>
<feature type="transmembrane region" description="Helical" evidence="10">
    <location>
        <begin position="1150"/>
        <end position="1178"/>
    </location>
</feature>
<proteinExistence type="predicted"/>
<feature type="transmembrane region" description="Helical" evidence="10">
    <location>
        <begin position="53"/>
        <end position="74"/>
    </location>
</feature>
<evidence type="ECO:0000256" key="4">
    <source>
        <dbReference type="ARBA" id="ARBA00022737"/>
    </source>
</evidence>
<feature type="region of interest" description="Disordered" evidence="9">
    <location>
        <begin position="1048"/>
        <end position="1072"/>
    </location>
</feature>
<feature type="region of interest" description="Disordered" evidence="9">
    <location>
        <begin position="768"/>
        <end position="806"/>
    </location>
</feature>
<dbReference type="GO" id="GO:0016887">
    <property type="term" value="F:ATP hydrolysis activity"/>
    <property type="evidence" value="ECO:0007669"/>
    <property type="project" value="InterPro"/>
</dbReference>
<feature type="domain" description="ABC transmembrane type-1" evidence="12">
    <location>
        <begin position="518"/>
        <end position="704"/>
    </location>
</feature>
<feature type="transmembrane region" description="Helical" evidence="10">
    <location>
        <begin position="1365"/>
        <end position="1383"/>
    </location>
</feature>
<dbReference type="InterPro" id="IPR027417">
    <property type="entry name" value="P-loop_NTPase"/>
</dbReference>
<dbReference type="InterPro" id="IPR017871">
    <property type="entry name" value="ABC_transporter-like_CS"/>
</dbReference>
<keyword evidence="5" id="KW-0547">Nucleotide-binding</keyword>
<feature type="transmembrane region" description="Helical" evidence="10">
    <location>
        <begin position="648"/>
        <end position="668"/>
    </location>
</feature>
<feature type="compositionally biased region" description="Polar residues" evidence="9">
    <location>
        <begin position="768"/>
        <end position="786"/>
    </location>
</feature>
<organism evidence="13 14">
    <name type="scientific">Lentinula lateritia</name>
    <dbReference type="NCBI Taxonomy" id="40482"/>
    <lineage>
        <taxon>Eukaryota</taxon>
        <taxon>Fungi</taxon>
        <taxon>Dikarya</taxon>
        <taxon>Basidiomycota</taxon>
        <taxon>Agaricomycotina</taxon>
        <taxon>Agaricomycetes</taxon>
        <taxon>Agaricomycetidae</taxon>
        <taxon>Agaricales</taxon>
        <taxon>Marasmiineae</taxon>
        <taxon>Omphalotaceae</taxon>
        <taxon>Lentinula</taxon>
    </lineage>
</organism>
<dbReference type="InterPro" id="IPR036640">
    <property type="entry name" value="ABC1_TM_sf"/>
</dbReference>
<dbReference type="PROSITE" id="PS00211">
    <property type="entry name" value="ABC_TRANSPORTER_1"/>
    <property type="match status" value="1"/>
</dbReference>
<feature type="compositionally biased region" description="Low complexity" evidence="9">
    <location>
        <begin position="456"/>
        <end position="481"/>
    </location>
</feature>
<dbReference type="Pfam" id="PF00005">
    <property type="entry name" value="ABC_tran"/>
    <property type="match status" value="2"/>
</dbReference>
<feature type="transmembrane region" description="Helical" evidence="10">
    <location>
        <begin position="537"/>
        <end position="555"/>
    </location>
</feature>
<feature type="compositionally biased region" description="Low complexity" evidence="9">
    <location>
        <begin position="791"/>
        <end position="805"/>
    </location>
</feature>
<evidence type="ECO:0000256" key="6">
    <source>
        <dbReference type="ARBA" id="ARBA00022840"/>
    </source>
</evidence>
<dbReference type="Proteomes" id="UP001150238">
    <property type="component" value="Unassembled WGS sequence"/>
</dbReference>
<accession>A0A9W9B1Z3</accession>
<dbReference type="GO" id="GO:0140359">
    <property type="term" value="F:ABC-type transporter activity"/>
    <property type="evidence" value="ECO:0007669"/>
    <property type="project" value="InterPro"/>
</dbReference>
<evidence type="ECO:0000256" key="5">
    <source>
        <dbReference type="ARBA" id="ARBA00022741"/>
    </source>
</evidence>
<comment type="subcellular location">
    <subcellularLocation>
        <location evidence="1">Membrane</location>
        <topology evidence="1">Multi-pass membrane protein</topology>
    </subcellularLocation>
</comment>
<evidence type="ECO:0000313" key="13">
    <source>
        <dbReference type="EMBL" id="KAJ4494838.1"/>
    </source>
</evidence>
<dbReference type="PANTHER" id="PTHR24223:SF356">
    <property type="entry name" value="ATP-BINDING CASSETTE TRANSPORTER ABC4"/>
    <property type="match status" value="1"/>
</dbReference>
<feature type="domain" description="ABC transporter" evidence="11">
    <location>
        <begin position="1427"/>
        <end position="1664"/>
    </location>
</feature>
<keyword evidence="2" id="KW-0813">Transport</keyword>